<keyword evidence="1" id="KW-0812">Transmembrane</keyword>
<evidence type="ECO:0000313" key="2">
    <source>
        <dbReference type="EMBL" id="BBH92332.1"/>
    </source>
</evidence>
<gene>
    <name evidence="2" type="ORF">KTA_05310</name>
</gene>
<dbReference type="EMBL" id="AP019377">
    <property type="protein sequence ID" value="BBH92332.1"/>
    <property type="molecule type" value="Genomic_DNA"/>
</dbReference>
<keyword evidence="1" id="KW-1133">Transmembrane helix</keyword>
<dbReference type="AlphaFoldDB" id="A0A455SZK1"/>
<sequence length="167" mass="19677">MLEAAPRHWYSSMTYVIRQDGQELAEIQRRFFRPEAIITTAEDQTYSIRRFGWMGPFILCLADGTLLAQAQTYYFKKHIDAYYLGQYYRLRPQSFWKWGTYLLEQNGETVGSIRQKNSWGNKALIDIPGLPLPIVLFFFWLVHRNWQRRRRAAVSSATLSISARPAF</sequence>
<proteinExistence type="predicted"/>
<name>A0A455SZK1_9CHLR</name>
<feature type="transmembrane region" description="Helical" evidence="1">
    <location>
        <begin position="123"/>
        <end position="142"/>
    </location>
</feature>
<reference evidence="2" key="1">
    <citation type="submission" date="2018-12" db="EMBL/GenBank/DDBJ databases">
        <title>Novel natural products biosynthetic potential of the class Ktedonobacteria.</title>
        <authorList>
            <person name="Zheng Y."/>
            <person name="Saitou A."/>
            <person name="Wang C.M."/>
            <person name="Toyoda A."/>
            <person name="Minakuchi Y."/>
            <person name="Sekiguchi Y."/>
            <person name="Ueda K."/>
            <person name="Takano H."/>
            <person name="Sakai Y."/>
            <person name="Yokota A."/>
            <person name="Yabe S."/>
        </authorList>
    </citation>
    <scope>NUCLEOTIDE SEQUENCE</scope>
    <source>
        <strain evidence="2">A3-2</strain>
    </source>
</reference>
<evidence type="ECO:0000256" key="1">
    <source>
        <dbReference type="SAM" id="Phobius"/>
    </source>
</evidence>
<keyword evidence="1" id="KW-0472">Membrane</keyword>
<accession>A0A455SZK1</accession>
<organism evidence="2">
    <name type="scientific">Thermogemmatispora argillosa</name>
    <dbReference type="NCBI Taxonomy" id="2045280"/>
    <lineage>
        <taxon>Bacteria</taxon>
        <taxon>Bacillati</taxon>
        <taxon>Chloroflexota</taxon>
        <taxon>Ktedonobacteria</taxon>
        <taxon>Thermogemmatisporales</taxon>
        <taxon>Thermogemmatisporaceae</taxon>
        <taxon>Thermogemmatispora</taxon>
    </lineage>
</organism>
<protein>
    <submittedName>
        <fullName evidence="2">Uncharacterized protein</fullName>
    </submittedName>
</protein>